<comment type="caution">
    <text evidence="7">The sequence shown here is derived from an EMBL/GenBank/DDBJ whole genome shotgun (WGS) entry which is preliminary data.</text>
</comment>
<dbReference type="SUPFAM" id="SSF51735">
    <property type="entry name" value="NAD(P)-binding Rossmann-fold domains"/>
    <property type="match status" value="1"/>
</dbReference>
<evidence type="ECO:0000313" key="7">
    <source>
        <dbReference type="EMBL" id="KAG0687364.1"/>
    </source>
</evidence>
<name>A0A9P7BF69_9ASCO</name>
<protein>
    <recommendedName>
        <fullName evidence="1">Translationally-controlled tumor protein homolog</fullName>
    </recommendedName>
</protein>
<dbReference type="EMBL" id="PUHW01000273">
    <property type="protein sequence ID" value="KAG0687364.1"/>
    <property type="molecule type" value="Genomic_DNA"/>
</dbReference>
<evidence type="ECO:0000313" key="8">
    <source>
        <dbReference type="Proteomes" id="UP000697127"/>
    </source>
</evidence>
<organism evidence="7 8">
    <name type="scientific">Pichia californica</name>
    <dbReference type="NCBI Taxonomy" id="460514"/>
    <lineage>
        <taxon>Eukaryota</taxon>
        <taxon>Fungi</taxon>
        <taxon>Dikarya</taxon>
        <taxon>Ascomycota</taxon>
        <taxon>Saccharomycotina</taxon>
        <taxon>Pichiomycetes</taxon>
        <taxon>Pichiales</taxon>
        <taxon>Pichiaceae</taxon>
        <taxon>Pichia</taxon>
    </lineage>
</organism>
<evidence type="ECO:0000259" key="6">
    <source>
        <dbReference type="PROSITE" id="PS51797"/>
    </source>
</evidence>
<dbReference type="Pfam" id="PF13561">
    <property type="entry name" value="adh_short_C2"/>
    <property type="match status" value="1"/>
</dbReference>
<gene>
    <name evidence="7" type="ORF">C6P40_002463</name>
</gene>
<dbReference type="PANTHER" id="PTHR11991:SF0">
    <property type="entry name" value="TRANSLATIONALLY-CONTROLLED TUMOR PROTEIN"/>
    <property type="match status" value="1"/>
</dbReference>
<dbReference type="GO" id="GO:0005509">
    <property type="term" value="F:calcium ion binding"/>
    <property type="evidence" value="ECO:0007669"/>
    <property type="project" value="TreeGrafter"/>
</dbReference>
<dbReference type="CDD" id="cd05233">
    <property type="entry name" value="SDR_c"/>
    <property type="match status" value="1"/>
</dbReference>
<dbReference type="PROSITE" id="PS00061">
    <property type="entry name" value="ADH_SHORT"/>
    <property type="match status" value="1"/>
</dbReference>
<evidence type="ECO:0000256" key="4">
    <source>
        <dbReference type="ARBA" id="ARBA00024683"/>
    </source>
</evidence>
<dbReference type="InterPro" id="IPR018103">
    <property type="entry name" value="Translation_control_tumour_CS"/>
</dbReference>
<dbReference type="Gene3D" id="2.170.150.10">
    <property type="entry name" value="Metal Binding Protein, Guanine Nucleotide Exchange Factor, Chain A"/>
    <property type="match status" value="1"/>
</dbReference>
<dbReference type="InterPro" id="IPR002347">
    <property type="entry name" value="SDR_fam"/>
</dbReference>
<dbReference type="GO" id="GO:0005874">
    <property type="term" value="C:microtubule"/>
    <property type="evidence" value="ECO:0007669"/>
    <property type="project" value="UniProtKB-KW"/>
</dbReference>
<evidence type="ECO:0000256" key="2">
    <source>
        <dbReference type="ARBA" id="ARBA00022701"/>
    </source>
</evidence>
<dbReference type="AlphaFoldDB" id="A0A9P7BF69"/>
<dbReference type="PROSITE" id="PS51797">
    <property type="entry name" value="TCTP_3"/>
    <property type="match status" value="1"/>
</dbReference>
<dbReference type="Proteomes" id="UP000697127">
    <property type="component" value="Unassembled WGS sequence"/>
</dbReference>
<comment type="similarity">
    <text evidence="5">Belongs to the TCTP family.</text>
</comment>
<proteinExistence type="inferred from homology"/>
<dbReference type="InterPro" id="IPR034737">
    <property type="entry name" value="TCTP"/>
</dbReference>
<dbReference type="PANTHER" id="PTHR11991">
    <property type="entry name" value="TRANSLATIONALLY CONTROLLED TUMOR PROTEIN-RELATED"/>
    <property type="match status" value="1"/>
</dbReference>
<feature type="domain" description="TCTP" evidence="6">
    <location>
        <begin position="187"/>
        <end position="362"/>
    </location>
</feature>
<comment type="function">
    <text evidence="4">Involved in protein synthesis. Involved in microtubule stabilization.</text>
</comment>
<dbReference type="InterPro" id="IPR020904">
    <property type="entry name" value="Sc_DH/Rdtase_CS"/>
</dbReference>
<dbReference type="FunFam" id="2.170.150.10:FF:000002">
    <property type="entry name" value="Translationally-controlled tumor protein homolog"/>
    <property type="match status" value="1"/>
</dbReference>
<dbReference type="Gene3D" id="3.40.50.720">
    <property type="entry name" value="NAD(P)-binding Rossmann-like Domain"/>
    <property type="match status" value="1"/>
</dbReference>
<evidence type="ECO:0000256" key="3">
    <source>
        <dbReference type="ARBA" id="ARBA00022857"/>
    </source>
</evidence>
<keyword evidence="2" id="KW-0493">Microtubule</keyword>
<dbReference type="InterPro" id="IPR036291">
    <property type="entry name" value="NAD(P)-bd_dom_sf"/>
</dbReference>
<evidence type="ECO:0000256" key="1">
    <source>
        <dbReference type="ARBA" id="ARBA00014759"/>
    </source>
</evidence>
<accession>A0A9P7BF69</accession>
<dbReference type="GO" id="GO:0005737">
    <property type="term" value="C:cytoplasm"/>
    <property type="evidence" value="ECO:0007669"/>
    <property type="project" value="TreeGrafter"/>
</dbReference>
<dbReference type="PRINTS" id="PR00080">
    <property type="entry name" value="SDRFAMILY"/>
</dbReference>
<dbReference type="PROSITE" id="PS01003">
    <property type="entry name" value="TCTP_2"/>
    <property type="match status" value="1"/>
</dbReference>
<sequence length="362" mass="40407">MSVKPLLNQRAFITGGSKGIGNAIANKLSSLGCKITILSRNEELLEREVKQLNSKYPLINGELHDYVKFDLNEINSIEKVIKVNQSFNESNILINCAGLSQNKLMMTIPSEEIMRIININLTSSMILSKLFIKNISRIKNNAKYNANIINISSVVSISSNNLIGACVYSASKAALTRFTETLSEEQIQIHKRRPRSPLIRVNALLPRHVSNTEIGRIDNVVYEADCQMVQVRPGADVDIGANPSADGADEDVEDGVETVNNVVYSFRLQQTAFDKKSFLTYIKSYMKAVKAKLAESNPEEVEVFEKGAAAYVKKVIGSFKDWEFYTGESMDPDAMVVLMNYREDGETPFVAIWKHGVKEVKI</sequence>
<dbReference type="Pfam" id="PF00838">
    <property type="entry name" value="TCTP"/>
    <property type="match status" value="1"/>
</dbReference>
<dbReference type="SUPFAM" id="SSF51316">
    <property type="entry name" value="Mss4-like"/>
    <property type="match status" value="1"/>
</dbReference>
<dbReference type="InterPro" id="IPR011323">
    <property type="entry name" value="Mss4/transl-control_tumour"/>
</dbReference>
<keyword evidence="3" id="KW-0521">NADP</keyword>
<reference evidence="7" key="1">
    <citation type="submission" date="2020-11" db="EMBL/GenBank/DDBJ databases">
        <title>Kefir isolates.</title>
        <authorList>
            <person name="Marcisauskas S."/>
            <person name="Kim Y."/>
            <person name="Blasche S."/>
        </authorList>
    </citation>
    <scope>NUCLEOTIDE SEQUENCE</scope>
    <source>
        <strain evidence="7">Olga-1</strain>
    </source>
</reference>
<keyword evidence="8" id="KW-1185">Reference proteome</keyword>
<dbReference type="PRINTS" id="PR00081">
    <property type="entry name" value="GDHRDH"/>
</dbReference>
<evidence type="ECO:0000256" key="5">
    <source>
        <dbReference type="PROSITE-ProRule" id="PRU01133"/>
    </source>
</evidence>
<dbReference type="InterPro" id="IPR011057">
    <property type="entry name" value="Mss4-like_sf"/>
</dbReference>
<dbReference type="InterPro" id="IPR018105">
    <property type="entry name" value="Translational_control_tumour_p"/>
</dbReference>